<dbReference type="Gene3D" id="1.10.600.10">
    <property type="entry name" value="Farnesyl Diphosphate Synthase"/>
    <property type="match status" value="1"/>
</dbReference>
<dbReference type="PANTHER" id="PTHR11525:SF0">
    <property type="entry name" value="FARNESYL PYROPHOSPHATE SYNTHASE"/>
    <property type="match status" value="1"/>
</dbReference>
<dbReference type="AlphaFoldDB" id="A0A7S4EEA9"/>
<keyword evidence="3" id="KW-0479">Metal-binding</keyword>
<evidence type="ECO:0000256" key="1">
    <source>
        <dbReference type="ARBA" id="ARBA00001946"/>
    </source>
</evidence>
<accession>A0A7S4EEA9</accession>
<dbReference type="InterPro" id="IPR008949">
    <property type="entry name" value="Isoprenoid_synthase_dom_sf"/>
</dbReference>
<dbReference type="GO" id="GO:0045337">
    <property type="term" value="P:farnesyl diphosphate biosynthetic process"/>
    <property type="evidence" value="ECO:0007669"/>
    <property type="project" value="TreeGrafter"/>
</dbReference>
<protein>
    <recommendedName>
        <fullName evidence="7">Farnesyl diphosphate synthase</fullName>
    </recommendedName>
</protein>
<gene>
    <name evidence="6" type="ORF">PAUS00366_LOCUS374</name>
</gene>
<evidence type="ECO:0000313" key="6">
    <source>
        <dbReference type="EMBL" id="CAE0707654.1"/>
    </source>
</evidence>
<proteinExistence type="inferred from homology"/>
<dbReference type="CDD" id="cd00685">
    <property type="entry name" value="Trans_IPPS_HT"/>
    <property type="match status" value="1"/>
</dbReference>
<dbReference type="SUPFAM" id="SSF48576">
    <property type="entry name" value="Terpenoid synthases"/>
    <property type="match status" value="1"/>
</dbReference>
<dbReference type="GO" id="GO:0046872">
    <property type="term" value="F:metal ion binding"/>
    <property type="evidence" value="ECO:0007669"/>
    <property type="project" value="UniProtKB-KW"/>
</dbReference>
<dbReference type="GO" id="GO:0004337">
    <property type="term" value="F:(2E,6E)-farnesyl diphosphate synthase activity"/>
    <property type="evidence" value="ECO:0007669"/>
    <property type="project" value="TreeGrafter"/>
</dbReference>
<dbReference type="Pfam" id="PF00348">
    <property type="entry name" value="polyprenyl_synt"/>
    <property type="match status" value="1"/>
</dbReference>
<dbReference type="EMBL" id="HBIX01000474">
    <property type="protein sequence ID" value="CAE0707654.1"/>
    <property type="molecule type" value="Transcribed_RNA"/>
</dbReference>
<dbReference type="InterPro" id="IPR039702">
    <property type="entry name" value="FPS1-like"/>
</dbReference>
<dbReference type="SFLD" id="SFLDS00005">
    <property type="entry name" value="Isoprenoid_Synthase_Type_I"/>
    <property type="match status" value="1"/>
</dbReference>
<evidence type="ECO:0000256" key="4">
    <source>
        <dbReference type="ARBA" id="ARBA00022842"/>
    </source>
</evidence>
<evidence type="ECO:0000256" key="5">
    <source>
        <dbReference type="RuleBase" id="RU004466"/>
    </source>
</evidence>
<comment type="cofactor">
    <cofactor evidence="1">
        <name>Mg(2+)</name>
        <dbReference type="ChEBI" id="CHEBI:18420"/>
    </cofactor>
</comment>
<dbReference type="PANTHER" id="PTHR11525">
    <property type="entry name" value="FARNESYL-PYROPHOSPHATE SYNTHETASE"/>
    <property type="match status" value="1"/>
</dbReference>
<evidence type="ECO:0008006" key="7">
    <source>
        <dbReference type="Google" id="ProtNLM"/>
    </source>
</evidence>
<dbReference type="InterPro" id="IPR000092">
    <property type="entry name" value="Polyprenyl_synt"/>
</dbReference>
<keyword evidence="2 5" id="KW-0808">Transferase</keyword>
<keyword evidence="4" id="KW-0460">Magnesium</keyword>
<dbReference type="PROSITE" id="PS00723">
    <property type="entry name" value="POLYPRENYL_SYNTHASE_1"/>
    <property type="match status" value="1"/>
</dbReference>
<name>A0A7S4EEA9_9STRA</name>
<organism evidence="6">
    <name type="scientific">Pseudo-nitzschia australis</name>
    <dbReference type="NCBI Taxonomy" id="44445"/>
    <lineage>
        <taxon>Eukaryota</taxon>
        <taxon>Sar</taxon>
        <taxon>Stramenopiles</taxon>
        <taxon>Ochrophyta</taxon>
        <taxon>Bacillariophyta</taxon>
        <taxon>Bacillariophyceae</taxon>
        <taxon>Bacillariophycidae</taxon>
        <taxon>Bacillariales</taxon>
        <taxon>Bacillariaceae</taxon>
        <taxon>Pseudo-nitzschia</taxon>
    </lineage>
</organism>
<dbReference type="InterPro" id="IPR033749">
    <property type="entry name" value="Polyprenyl_synt_CS"/>
</dbReference>
<comment type="similarity">
    <text evidence="5">Belongs to the FPP/GGPP synthase family.</text>
</comment>
<sequence length="429" mass="48126">MTSSSSSCTSNSSCWVGTLAAFAAGSLATAAYFQLLANKKTSKATDFPATVGIQTATTTSIKATASSSIEYPHYDYKNDPKGSFTKICDMLIEEILRELPANYELPPRETDWLRKMLEHTVKGGKMNRGLMVVESGVAIIGEDAITNDKLCQLAVLGWAIEWLQAWLLVADDIMDSSVTRRGQPCWYKTIGDAWYIAINDAVTIEAFVYKIIKRHFCYDSDLQLKLMDLMMETTLQTELGQLSDTLCDVLALQDLTPERWHLIVKYKTSFYSFYLSVAFAMTLAGVSDQKAYDSARDILIEMGVYFQAQDDFLDCYATPEVLGKIGTDIADKKCGWLFTKAYHQLANDTQKAFLDEHYGKCKVGSPEEIKIKELYTELGLKEIYAEYEQDSYDKIMALKNSASGETLKAAGVPWTVFEKFLAKVYKRSH</sequence>
<evidence type="ECO:0000256" key="2">
    <source>
        <dbReference type="ARBA" id="ARBA00022679"/>
    </source>
</evidence>
<dbReference type="GO" id="GO:0004161">
    <property type="term" value="F:dimethylallyltranstransferase activity"/>
    <property type="evidence" value="ECO:0007669"/>
    <property type="project" value="TreeGrafter"/>
</dbReference>
<reference evidence="6" key="1">
    <citation type="submission" date="2021-01" db="EMBL/GenBank/DDBJ databases">
        <authorList>
            <person name="Corre E."/>
            <person name="Pelletier E."/>
            <person name="Niang G."/>
            <person name="Scheremetjew M."/>
            <person name="Finn R."/>
            <person name="Kale V."/>
            <person name="Holt S."/>
            <person name="Cochrane G."/>
            <person name="Meng A."/>
            <person name="Brown T."/>
            <person name="Cohen L."/>
        </authorList>
    </citation>
    <scope>NUCLEOTIDE SEQUENCE</scope>
    <source>
        <strain evidence="6">10249 10 AB</strain>
    </source>
</reference>
<evidence type="ECO:0000256" key="3">
    <source>
        <dbReference type="ARBA" id="ARBA00022723"/>
    </source>
</evidence>
<dbReference type="GO" id="GO:0005737">
    <property type="term" value="C:cytoplasm"/>
    <property type="evidence" value="ECO:0007669"/>
    <property type="project" value="TreeGrafter"/>
</dbReference>